<name>A0A061JLY6_STUST</name>
<dbReference type="GO" id="GO:0008446">
    <property type="term" value="F:GDP-mannose 4,6-dehydratase activity"/>
    <property type="evidence" value="ECO:0007669"/>
    <property type="project" value="UniProtKB-UniRule"/>
</dbReference>
<evidence type="ECO:0000256" key="6">
    <source>
        <dbReference type="ARBA" id="ARBA00059383"/>
    </source>
</evidence>
<dbReference type="OrthoDB" id="9779041at2"/>
<dbReference type="NCBIfam" id="TIGR01472">
    <property type="entry name" value="gmd"/>
    <property type="match status" value="1"/>
</dbReference>
<evidence type="ECO:0000256" key="4">
    <source>
        <dbReference type="ARBA" id="ARBA00011989"/>
    </source>
</evidence>
<keyword evidence="5 7" id="KW-0456">Lyase</keyword>
<dbReference type="Pfam" id="PF16363">
    <property type="entry name" value="GDP_Man_Dehyd"/>
    <property type="match status" value="1"/>
</dbReference>
<dbReference type="eggNOG" id="COG1089">
    <property type="taxonomic scope" value="Bacteria"/>
</dbReference>
<evidence type="ECO:0000256" key="3">
    <source>
        <dbReference type="ARBA" id="ARBA00009263"/>
    </source>
</evidence>
<evidence type="ECO:0000313" key="10">
    <source>
        <dbReference type="Proteomes" id="UP000026923"/>
    </source>
</evidence>
<evidence type="ECO:0000256" key="7">
    <source>
        <dbReference type="HAMAP-Rule" id="MF_00955"/>
    </source>
</evidence>
<dbReference type="Gene3D" id="3.90.25.10">
    <property type="entry name" value="UDP-galactose 4-epimerase, domain 1"/>
    <property type="match status" value="1"/>
</dbReference>
<dbReference type="InterPro" id="IPR036291">
    <property type="entry name" value="NAD(P)-bd_dom_sf"/>
</dbReference>
<dbReference type="InterPro" id="IPR006368">
    <property type="entry name" value="GDP_Man_deHydtase"/>
</dbReference>
<dbReference type="RefSeq" id="WP_003292703.1">
    <property type="nucleotide sequence ID" value="NZ_KK020676.1"/>
</dbReference>
<dbReference type="EC" id="4.2.1.47" evidence="4 7"/>
<comment type="caution">
    <text evidence="9">The sequence shown here is derived from an EMBL/GenBank/DDBJ whole genome shotgun (WGS) entry which is preliminary data.</text>
</comment>
<comment type="caution">
    <text evidence="7">Lacks conserved residue(s) required for the propagation of feature annotation.</text>
</comment>
<sequence>MSSNIKTAIVTGITGQDGAYLTQLLLDKGYRVFGTFRRTSSVNFWRLEEVGAFGHPNLELVEHDLTDLGASIRLMEQAQPDEVYNLAAQSFVGVSFNQPITTAEITGLGAVNLLEAIRIVDPKIRFYQASTSEMFGEVQQIPQTEVTPFYPRSPYGVAKLYAHWMTINYRESYGIFGTSGILFNHESPLRGKEFVTRKITDAAARISLGRQDCLQLGNLDAKRDWGFAKEYVEGMWRMLQADEPDTFVLATNRTETVRDFVSLAFKAVDILLDWQGSAESERGIDSRTGKTVVQVNPRFYRPAEVDLLIGNPEKARTLLGWEPKTTLEELCQLMVEADLARVASGKSFE</sequence>
<comment type="function">
    <text evidence="6 7">Catalyzes the conversion of GDP-D-mannose to GDP-4-dehydro-6-deoxy-D-mannose.</text>
</comment>
<protein>
    <recommendedName>
        <fullName evidence="4 7">GDP-mannose 4,6-dehydratase</fullName>
        <ecNumber evidence="4 7">4.2.1.47</ecNumber>
    </recommendedName>
    <alternativeName>
        <fullName evidence="7">GDP-D-mannose dehydratase</fullName>
    </alternativeName>
</protein>
<evidence type="ECO:0000256" key="5">
    <source>
        <dbReference type="ARBA" id="ARBA00023239"/>
    </source>
</evidence>
<dbReference type="PANTHER" id="PTHR43715:SF1">
    <property type="entry name" value="GDP-MANNOSE 4,6 DEHYDRATASE"/>
    <property type="match status" value="1"/>
</dbReference>
<proteinExistence type="inferred from homology"/>
<comment type="similarity">
    <text evidence="3 7">Belongs to the NAD(P)-dependent epimerase/dehydratase family. GDP-mannose 4,6-dehydratase subfamily.</text>
</comment>
<accession>A0A061JLY6</accession>
<evidence type="ECO:0000256" key="2">
    <source>
        <dbReference type="ARBA" id="ARBA00001937"/>
    </source>
</evidence>
<comment type="cofactor">
    <cofactor evidence="2 7">
        <name>NADP(+)</name>
        <dbReference type="ChEBI" id="CHEBI:58349"/>
    </cofactor>
</comment>
<dbReference type="AlphaFoldDB" id="A0A061JLY6"/>
<organism evidence="9 10">
    <name type="scientific">Stutzerimonas stutzeri KOS6</name>
    <dbReference type="NCBI Taxonomy" id="1218352"/>
    <lineage>
        <taxon>Bacteria</taxon>
        <taxon>Pseudomonadati</taxon>
        <taxon>Pseudomonadota</taxon>
        <taxon>Gammaproteobacteria</taxon>
        <taxon>Pseudomonadales</taxon>
        <taxon>Pseudomonadaceae</taxon>
        <taxon>Stutzerimonas</taxon>
    </lineage>
</organism>
<comment type="catalytic activity">
    <reaction evidence="1 7">
        <text>GDP-alpha-D-mannose = GDP-4-dehydro-alpha-D-rhamnose + H2O</text>
        <dbReference type="Rhea" id="RHEA:23820"/>
        <dbReference type="ChEBI" id="CHEBI:15377"/>
        <dbReference type="ChEBI" id="CHEBI:57527"/>
        <dbReference type="ChEBI" id="CHEBI:57964"/>
        <dbReference type="EC" id="4.2.1.47"/>
    </reaction>
</comment>
<dbReference type="HAMAP" id="MF_00955">
    <property type="entry name" value="GDP_Man_dehydratase"/>
    <property type="match status" value="1"/>
</dbReference>
<reference evidence="9 10" key="1">
    <citation type="journal article" date="2013" name="Genome Announc.">
        <title>Draft Genome of the Nitrogen-Fixing Bacterium Pseudomonas stutzeri Strain KOS6 Isolated from Industrial Hydrocarbon Sludge.</title>
        <authorList>
            <person name="Grigoryeva T.V."/>
            <person name="Laikov A.V."/>
            <person name="Naumova R.P."/>
            <person name="Manolov A.I."/>
            <person name="Larin A.K."/>
            <person name="Karpova I.Y."/>
            <person name="Semashko T.A."/>
            <person name="Alexeev D.G."/>
            <person name="Kostryukova E.S."/>
            <person name="Muller R."/>
            <person name="Govorun V.M."/>
        </authorList>
    </citation>
    <scope>NUCLEOTIDE SEQUENCE [LARGE SCALE GENOMIC DNA]</scope>
    <source>
        <strain evidence="9 10">KOS6</strain>
    </source>
</reference>
<dbReference type="FunFam" id="3.40.50.720:FF:000924">
    <property type="entry name" value="GDP-mannose 4,6 dehydratase"/>
    <property type="match status" value="1"/>
</dbReference>
<evidence type="ECO:0000256" key="1">
    <source>
        <dbReference type="ARBA" id="ARBA00000188"/>
    </source>
</evidence>
<feature type="domain" description="NAD(P)-binding" evidence="8">
    <location>
        <begin position="9"/>
        <end position="334"/>
    </location>
</feature>
<evidence type="ECO:0000313" key="9">
    <source>
        <dbReference type="EMBL" id="EWC39204.1"/>
    </source>
</evidence>
<dbReference type="Proteomes" id="UP000026923">
    <property type="component" value="Unassembled WGS sequence"/>
</dbReference>
<dbReference type="HOGENOM" id="CLU_007383_14_0_6"/>
<gene>
    <name evidence="7" type="primary">gmd</name>
    <name evidence="9" type="ORF">B597_021345</name>
</gene>
<dbReference type="GO" id="GO:0042351">
    <property type="term" value="P:'de novo' GDP-L-fucose biosynthetic process"/>
    <property type="evidence" value="ECO:0007669"/>
    <property type="project" value="TreeGrafter"/>
</dbReference>
<dbReference type="EMBL" id="AMCZ02000048">
    <property type="protein sequence ID" value="EWC39204.1"/>
    <property type="molecule type" value="Genomic_DNA"/>
</dbReference>
<dbReference type="GO" id="GO:0070401">
    <property type="term" value="F:NADP+ binding"/>
    <property type="evidence" value="ECO:0007669"/>
    <property type="project" value="UniProtKB-UniRule"/>
</dbReference>
<dbReference type="CDD" id="cd05260">
    <property type="entry name" value="GDP_MD_SDR_e"/>
    <property type="match status" value="1"/>
</dbReference>
<dbReference type="Gene3D" id="3.40.50.720">
    <property type="entry name" value="NAD(P)-binding Rossmann-like Domain"/>
    <property type="match status" value="1"/>
</dbReference>
<dbReference type="SUPFAM" id="SSF51735">
    <property type="entry name" value="NAD(P)-binding Rossmann-fold domains"/>
    <property type="match status" value="1"/>
</dbReference>
<dbReference type="InterPro" id="IPR016040">
    <property type="entry name" value="NAD(P)-bd_dom"/>
</dbReference>
<evidence type="ECO:0000259" key="8">
    <source>
        <dbReference type="Pfam" id="PF16363"/>
    </source>
</evidence>
<keyword evidence="7" id="KW-0521">NADP</keyword>
<dbReference type="PANTHER" id="PTHR43715">
    <property type="entry name" value="GDP-MANNOSE 4,6-DEHYDRATASE"/>
    <property type="match status" value="1"/>
</dbReference>